<organism evidence="3">
    <name type="scientific">Paraconexibacter sp. AEG42_29</name>
    <dbReference type="NCBI Taxonomy" id="2997339"/>
    <lineage>
        <taxon>Bacteria</taxon>
        <taxon>Bacillati</taxon>
        <taxon>Actinomycetota</taxon>
        <taxon>Thermoleophilia</taxon>
        <taxon>Solirubrobacterales</taxon>
        <taxon>Paraconexibacteraceae</taxon>
        <taxon>Paraconexibacter</taxon>
    </lineage>
</organism>
<dbReference type="InterPro" id="IPR021454">
    <property type="entry name" value="DUF3105"/>
</dbReference>
<dbReference type="Pfam" id="PF22599">
    <property type="entry name" value="SecDF_P1_head"/>
    <property type="match status" value="1"/>
</dbReference>
<reference evidence="3" key="1">
    <citation type="submission" date="2022-12" db="EMBL/GenBank/DDBJ databases">
        <title>Paraconexibacter alkalitolerans sp. nov. and Baekduia alba sp. nov., isolated from soil and emended description of the genera Paraconexibacter (Chun et al., 2020) and Baekduia (An et al., 2020).</title>
        <authorList>
            <person name="Vieira S."/>
            <person name="Huber K.J."/>
            <person name="Geppert A."/>
            <person name="Wolf J."/>
            <person name="Neumann-Schaal M."/>
            <person name="Muesken M."/>
            <person name="Overmann J."/>
        </authorList>
    </citation>
    <scope>NUCLEOTIDE SEQUENCE</scope>
    <source>
        <strain evidence="3">AEG42_29</strain>
    </source>
</reference>
<feature type="compositionally biased region" description="Pro residues" evidence="1">
    <location>
        <begin position="341"/>
        <end position="354"/>
    </location>
</feature>
<sequence length="510" mass="52760">MRRTGDVTRPIGGALLAAIVTGLAGCGGGDDTSTTAPRASGSMSTSTAVSAAGSTKATALEYEVVGGDAQAARASVPILKQRLERVGVRGATVAADGVRIRVTLRRPADLATARPLLGRGLVRFYDWEAGVLGRDGTPVPSDFAVTGGPQAGALACVPRREASARAGRAKGKAVLVRQELARPAADPADCWYAIADDPILGNADIRDPEQNFDPRSKAPNVTFDFAPAARMRWRSATRAIARRGAGLAENSEGVALADPQSRYQHFAIALDDQLISVPYIDFQQNPDGIDGTNGSEISGGFTVQSARALAAILATEPLPVALEPVPDPALGTPSATTSTPDPAPSSPRPSPSPASPQGVAAAAKAAGCTLQSPPIEGSTHVGGNVSYKTNPPSSGDHAPVAASDGIYAPGNEPAKESYVHSLEHGRIELVYRPGTPVAVSDRIEALGSEELNGSAAYHVLVFQNDTRMPYAVAAVAWGQILGCKALTTKAEDAIRAFRRAYTDKGPEFIP</sequence>
<protein>
    <submittedName>
        <fullName evidence="3">Protein translocase subunit SecD</fullName>
    </submittedName>
</protein>
<dbReference type="EMBL" id="CP114014">
    <property type="protein sequence ID" value="XAY06511.1"/>
    <property type="molecule type" value="Genomic_DNA"/>
</dbReference>
<dbReference type="KEGG" id="parq:DSM112329_03382"/>
<dbReference type="Gene3D" id="3.30.1360.200">
    <property type="match status" value="1"/>
</dbReference>
<gene>
    <name evidence="3" type="primary">secD_2</name>
    <name evidence="3" type="ORF">DSM112329_03382</name>
</gene>
<evidence type="ECO:0000256" key="1">
    <source>
        <dbReference type="SAM" id="MobiDB-lite"/>
    </source>
</evidence>
<feature type="domain" description="SecDF P1 head subdomain" evidence="2">
    <location>
        <begin position="191"/>
        <end position="320"/>
    </location>
</feature>
<dbReference type="RefSeq" id="WP_354697742.1">
    <property type="nucleotide sequence ID" value="NZ_CP114014.1"/>
</dbReference>
<dbReference type="AlphaFoldDB" id="A0AAU7AY00"/>
<name>A0AAU7AY00_9ACTN</name>
<evidence type="ECO:0000313" key="3">
    <source>
        <dbReference type="EMBL" id="XAY06511.1"/>
    </source>
</evidence>
<accession>A0AAU7AY00</accession>
<evidence type="ECO:0000259" key="2">
    <source>
        <dbReference type="Pfam" id="PF22599"/>
    </source>
</evidence>
<proteinExistence type="predicted"/>
<feature type="region of interest" description="Disordered" evidence="1">
    <location>
        <begin position="323"/>
        <end position="405"/>
    </location>
</feature>
<feature type="compositionally biased region" description="Low complexity" evidence="1">
    <location>
        <begin position="355"/>
        <end position="366"/>
    </location>
</feature>
<dbReference type="InterPro" id="IPR054384">
    <property type="entry name" value="SecDF_P1_head"/>
</dbReference>
<dbReference type="Pfam" id="PF11303">
    <property type="entry name" value="DUF3105"/>
    <property type="match status" value="1"/>
</dbReference>
<dbReference type="PROSITE" id="PS51257">
    <property type="entry name" value="PROKAR_LIPOPROTEIN"/>
    <property type="match status" value="1"/>
</dbReference>